<accession>A0AAW0DCY8</accession>
<name>A0AAW0DCY8_9AGAR</name>
<keyword evidence="2" id="KW-1185">Reference proteome</keyword>
<dbReference type="AlphaFoldDB" id="A0AAW0DCY8"/>
<gene>
    <name evidence="1" type="ORF">R3P38DRAFT_1762470</name>
</gene>
<evidence type="ECO:0000313" key="1">
    <source>
        <dbReference type="EMBL" id="KAK7050541.1"/>
    </source>
</evidence>
<sequence length="173" mass="18734">MHGASHAISSIPFDMPRLSGIPLSDSSKNEISSANTQSVFIHPSSLSDSTAAKIKPPPITLAHFYQPTKLLASKLLAARTSTGYTPRVVSVLAAGRGYWADRSNFETLAEKPKSECFGSMNAYCQTKASNVMTALELLLQAFQRTTRLRVFIRDLLHKGVVPGDLLKAESRGA</sequence>
<evidence type="ECO:0000313" key="2">
    <source>
        <dbReference type="Proteomes" id="UP001362999"/>
    </source>
</evidence>
<comment type="caution">
    <text evidence="1">The sequence shown here is derived from an EMBL/GenBank/DDBJ whole genome shotgun (WGS) entry which is preliminary data.</text>
</comment>
<protein>
    <submittedName>
        <fullName evidence="1">Uncharacterized protein</fullName>
    </submittedName>
</protein>
<reference evidence="1 2" key="1">
    <citation type="journal article" date="2024" name="J Genomics">
        <title>Draft genome sequencing and assembly of Favolaschia claudopus CIRM-BRFM 2984 isolated from oak limbs.</title>
        <authorList>
            <person name="Navarro D."/>
            <person name="Drula E."/>
            <person name="Chaduli D."/>
            <person name="Cazenave R."/>
            <person name="Ahrendt S."/>
            <person name="Wang J."/>
            <person name="Lipzen A."/>
            <person name="Daum C."/>
            <person name="Barry K."/>
            <person name="Grigoriev I.V."/>
            <person name="Favel A."/>
            <person name="Rosso M.N."/>
            <person name="Martin F."/>
        </authorList>
    </citation>
    <scope>NUCLEOTIDE SEQUENCE [LARGE SCALE GENOMIC DNA]</scope>
    <source>
        <strain evidence="1 2">CIRM-BRFM 2984</strain>
    </source>
</reference>
<organism evidence="1 2">
    <name type="scientific">Favolaschia claudopus</name>
    <dbReference type="NCBI Taxonomy" id="2862362"/>
    <lineage>
        <taxon>Eukaryota</taxon>
        <taxon>Fungi</taxon>
        <taxon>Dikarya</taxon>
        <taxon>Basidiomycota</taxon>
        <taxon>Agaricomycotina</taxon>
        <taxon>Agaricomycetes</taxon>
        <taxon>Agaricomycetidae</taxon>
        <taxon>Agaricales</taxon>
        <taxon>Marasmiineae</taxon>
        <taxon>Mycenaceae</taxon>
        <taxon>Favolaschia</taxon>
    </lineage>
</organism>
<dbReference type="EMBL" id="JAWWNJ010000008">
    <property type="protein sequence ID" value="KAK7050541.1"/>
    <property type="molecule type" value="Genomic_DNA"/>
</dbReference>
<dbReference type="Proteomes" id="UP001362999">
    <property type="component" value="Unassembled WGS sequence"/>
</dbReference>
<proteinExistence type="predicted"/>